<evidence type="ECO:0000256" key="4">
    <source>
        <dbReference type="ARBA" id="ARBA00022448"/>
    </source>
</evidence>
<comment type="similarity">
    <text evidence="3 10">Belongs to the GSP F family.</text>
</comment>
<gene>
    <name evidence="13" type="primary">epsF</name>
    <name evidence="13" type="ORF">PAQ31011_01488</name>
</gene>
<keyword evidence="4 10" id="KW-0813">Transport</keyword>
<dbReference type="InterPro" id="IPR042094">
    <property type="entry name" value="T2SS_GspF_sf"/>
</dbReference>
<evidence type="ECO:0000256" key="5">
    <source>
        <dbReference type="ARBA" id="ARBA00022475"/>
    </source>
</evidence>
<name>A0A5E4TJP4_9BURK</name>
<dbReference type="InterPro" id="IPR003004">
    <property type="entry name" value="GspF/PilC"/>
</dbReference>
<dbReference type="InterPro" id="IPR018076">
    <property type="entry name" value="T2SS_GspF_dom"/>
</dbReference>
<dbReference type="AlphaFoldDB" id="A0A5E4TJP4"/>
<protein>
    <recommendedName>
        <fullName evidence="9">General secretion pathway protein F</fullName>
    </recommendedName>
</protein>
<keyword evidence="14" id="KW-1185">Reference proteome</keyword>
<accession>A0A5E4TJP4</accession>
<feature type="transmembrane region" description="Helical" evidence="11">
    <location>
        <begin position="166"/>
        <end position="187"/>
    </location>
</feature>
<evidence type="ECO:0000256" key="2">
    <source>
        <dbReference type="ARBA" id="ARBA00004651"/>
    </source>
</evidence>
<dbReference type="Pfam" id="PF00482">
    <property type="entry name" value="T2SSF"/>
    <property type="match status" value="2"/>
</dbReference>
<evidence type="ECO:0000256" key="7">
    <source>
        <dbReference type="ARBA" id="ARBA00022989"/>
    </source>
</evidence>
<keyword evidence="7 11" id="KW-1133">Transmembrane helix</keyword>
<dbReference type="EMBL" id="CABPSN010000002">
    <property type="protein sequence ID" value="VVD88236.1"/>
    <property type="molecule type" value="Genomic_DNA"/>
</dbReference>
<dbReference type="Proteomes" id="UP000366819">
    <property type="component" value="Unassembled WGS sequence"/>
</dbReference>
<dbReference type="InterPro" id="IPR001992">
    <property type="entry name" value="T2SS_GspF/T4SS_PilC_CS"/>
</dbReference>
<dbReference type="RefSeq" id="WP_150575199.1">
    <property type="nucleotide sequence ID" value="NZ_CABPSN010000002.1"/>
</dbReference>
<proteinExistence type="inferred from homology"/>
<sequence>MKTFEVRVIRGAQVCVERIDATDATQARLRLEADGCHIVSIRATGISLISLRLPSRRPPFALALFAQELGTLLEAGLTVVEAIEALSEKASRASDKQLFDALLHAMYEGQSFSSALSRAPHAFAPLFVASVAASEHTGQLASALQRYRQYEHHIDTLRKRLQSAMMYPAIVLAVGAVILVFLLFYVVPRFAGVLQSSLHLPASGRFMVWWGALVDAHGPWLLSGLSLVVTAFAFAVRSPFVRRHWLAVLWRLPRLREQRELFVLTRFYRTLGMLLGGGMPAVDAIALASSLLPHSFAAASADALAKVRAGVPMSDAFEQHGLTTAVAVRLLRVAERGGGIDAMCERIAQFHDESLSRALDTFSKVFEPLLMLVVGGVIGLVVFLLYMPIFSLADSLQG</sequence>
<evidence type="ECO:0000256" key="9">
    <source>
        <dbReference type="ARBA" id="ARBA00030750"/>
    </source>
</evidence>
<reference evidence="13 14" key="1">
    <citation type="submission" date="2019-08" db="EMBL/GenBank/DDBJ databases">
        <authorList>
            <person name="Peeters C."/>
        </authorList>
    </citation>
    <scope>NUCLEOTIDE SEQUENCE [LARGE SCALE GENOMIC DNA]</scope>
    <source>
        <strain evidence="13 14">LMG 31011</strain>
    </source>
</reference>
<evidence type="ECO:0000313" key="13">
    <source>
        <dbReference type="EMBL" id="VVD88236.1"/>
    </source>
</evidence>
<dbReference type="GO" id="GO:0015628">
    <property type="term" value="P:protein secretion by the type II secretion system"/>
    <property type="evidence" value="ECO:0007669"/>
    <property type="project" value="TreeGrafter"/>
</dbReference>
<evidence type="ECO:0000256" key="6">
    <source>
        <dbReference type="ARBA" id="ARBA00022692"/>
    </source>
</evidence>
<dbReference type="PRINTS" id="PR00812">
    <property type="entry name" value="BCTERIALGSPF"/>
</dbReference>
<evidence type="ECO:0000256" key="11">
    <source>
        <dbReference type="SAM" id="Phobius"/>
    </source>
</evidence>
<dbReference type="PANTHER" id="PTHR30012:SF0">
    <property type="entry name" value="TYPE II SECRETION SYSTEM PROTEIN F-RELATED"/>
    <property type="match status" value="1"/>
</dbReference>
<dbReference type="OrthoDB" id="9805682at2"/>
<keyword evidence="6 10" id="KW-0812">Transmembrane</keyword>
<feature type="domain" description="Type II secretion system protein GspF" evidence="12">
    <location>
        <begin position="65"/>
        <end position="188"/>
    </location>
</feature>
<feature type="transmembrane region" description="Helical" evidence="11">
    <location>
        <begin position="369"/>
        <end position="389"/>
    </location>
</feature>
<feature type="domain" description="Type II secretion system protein GspF" evidence="12">
    <location>
        <begin position="267"/>
        <end position="388"/>
    </location>
</feature>
<evidence type="ECO:0000256" key="1">
    <source>
        <dbReference type="ARBA" id="ARBA00002684"/>
    </source>
</evidence>
<dbReference type="GO" id="GO:0005886">
    <property type="term" value="C:plasma membrane"/>
    <property type="evidence" value="ECO:0007669"/>
    <property type="project" value="UniProtKB-SubCell"/>
</dbReference>
<evidence type="ECO:0000256" key="3">
    <source>
        <dbReference type="ARBA" id="ARBA00005745"/>
    </source>
</evidence>
<dbReference type="PANTHER" id="PTHR30012">
    <property type="entry name" value="GENERAL SECRETION PATHWAY PROTEIN"/>
    <property type="match status" value="1"/>
</dbReference>
<evidence type="ECO:0000256" key="8">
    <source>
        <dbReference type="ARBA" id="ARBA00023136"/>
    </source>
</evidence>
<evidence type="ECO:0000259" key="12">
    <source>
        <dbReference type="Pfam" id="PF00482"/>
    </source>
</evidence>
<feature type="transmembrane region" description="Helical" evidence="11">
    <location>
        <begin position="207"/>
        <end position="236"/>
    </location>
</feature>
<comment type="subcellular location">
    <subcellularLocation>
        <location evidence="10">Cell inner membrane</location>
        <topology evidence="10">Multi-pass membrane protein</topology>
    </subcellularLocation>
    <subcellularLocation>
        <location evidence="2">Cell membrane</location>
        <topology evidence="2">Multi-pass membrane protein</topology>
    </subcellularLocation>
</comment>
<organism evidence="13 14">
    <name type="scientific">Pandoraea aquatica</name>
    <dbReference type="NCBI Taxonomy" id="2508290"/>
    <lineage>
        <taxon>Bacteria</taxon>
        <taxon>Pseudomonadati</taxon>
        <taxon>Pseudomonadota</taxon>
        <taxon>Betaproteobacteria</taxon>
        <taxon>Burkholderiales</taxon>
        <taxon>Burkholderiaceae</taxon>
        <taxon>Pandoraea</taxon>
    </lineage>
</organism>
<dbReference type="PROSITE" id="PS00874">
    <property type="entry name" value="T2SP_F"/>
    <property type="match status" value="1"/>
</dbReference>
<keyword evidence="5" id="KW-1003">Cell membrane</keyword>
<evidence type="ECO:0000313" key="14">
    <source>
        <dbReference type="Proteomes" id="UP000366819"/>
    </source>
</evidence>
<comment type="function">
    <text evidence="1">Component of the type II secretion system inner membrane complex required for the energy-dependent secretion of extracellular factors such as proteases and toxins from the periplasm.</text>
</comment>
<dbReference type="Gene3D" id="1.20.81.30">
    <property type="entry name" value="Type II secretion system (T2SS), domain F"/>
    <property type="match status" value="2"/>
</dbReference>
<keyword evidence="8 11" id="KW-0472">Membrane</keyword>
<evidence type="ECO:0000256" key="10">
    <source>
        <dbReference type="RuleBase" id="RU003923"/>
    </source>
</evidence>